<protein>
    <submittedName>
        <fullName evidence="4">Mitochondrial ribosomal protein S18A</fullName>
    </submittedName>
</protein>
<dbReference type="GO" id="GO:0032543">
    <property type="term" value="P:mitochondrial translation"/>
    <property type="evidence" value="ECO:0007669"/>
    <property type="project" value="TreeGrafter"/>
</dbReference>
<dbReference type="AlphaFoldDB" id="A0AAF3EFG2"/>
<organism evidence="3 4">
    <name type="scientific">Mesorhabditis belari</name>
    <dbReference type="NCBI Taxonomy" id="2138241"/>
    <lineage>
        <taxon>Eukaryota</taxon>
        <taxon>Metazoa</taxon>
        <taxon>Ecdysozoa</taxon>
        <taxon>Nematoda</taxon>
        <taxon>Chromadorea</taxon>
        <taxon>Rhabditida</taxon>
        <taxon>Rhabditina</taxon>
        <taxon>Rhabditomorpha</taxon>
        <taxon>Rhabditoidea</taxon>
        <taxon>Rhabditidae</taxon>
        <taxon>Mesorhabditinae</taxon>
        <taxon>Mesorhabditis</taxon>
    </lineage>
</organism>
<sequence>MIPSISSTAPLRQCLTLRRISTTALQNKWKLVEKTDGNTTTVKAVKMVDTEPPRKPEDRCALCTCNIPIKLAYTDVLVLEQFMRPDGTVLPRQLTGICKSQQLRLERCVMQAHWAGLFPDRTIPEFDRAGYKRFSRYWRDDMSMYFLTEKKETGTWYYLKRYPSKDSKTWKRLEPS</sequence>
<keyword evidence="1" id="KW-0689">Ribosomal protein</keyword>
<dbReference type="Gene3D" id="4.10.640.10">
    <property type="entry name" value="Ribosomal protein S18"/>
    <property type="match status" value="1"/>
</dbReference>
<dbReference type="WBParaSite" id="MBELARI_LOCUS12735">
    <property type="protein sequence ID" value="MBELARI_LOCUS12735"/>
    <property type="gene ID" value="MBELARI_LOCUS12735"/>
</dbReference>
<dbReference type="Proteomes" id="UP000887575">
    <property type="component" value="Unassembled WGS sequence"/>
</dbReference>
<reference evidence="4" key="1">
    <citation type="submission" date="2024-02" db="UniProtKB">
        <authorList>
            <consortium name="WormBaseParasite"/>
        </authorList>
    </citation>
    <scope>IDENTIFICATION</scope>
</reference>
<name>A0AAF3EFG2_9BILA</name>
<accession>A0AAF3EFG2</accession>
<dbReference type="Pfam" id="PF01084">
    <property type="entry name" value="Ribosomal_S18"/>
    <property type="match status" value="1"/>
</dbReference>
<dbReference type="PANTHER" id="PTHR13479:SF66">
    <property type="entry name" value="LARGE RIBOSOMAL SUBUNIT PROTEIN ML66"/>
    <property type="match status" value="1"/>
</dbReference>
<keyword evidence="3" id="KW-1185">Reference proteome</keyword>
<dbReference type="InterPro" id="IPR036870">
    <property type="entry name" value="Ribosomal_bS18_sf"/>
</dbReference>
<dbReference type="InterPro" id="IPR001648">
    <property type="entry name" value="Ribosomal_bS18"/>
</dbReference>
<keyword evidence="2" id="KW-0687">Ribonucleoprotein</keyword>
<evidence type="ECO:0000256" key="1">
    <source>
        <dbReference type="ARBA" id="ARBA00022980"/>
    </source>
</evidence>
<proteinExistence type="predicted"/>
<dbReference type="PANTHER" id="PTHR13479">
    <property type="entry name" value="30S RIBOSOMAL PROTEIN S18"/>
    <property type="match status" value="1"/>
</dbReference>
<dbReference type="SUPFAM" id="SSF46911">
    <property type="entry name" value="Ribosomal protein S18"/>
    <property type="match status" value="1"/>
</dbReference>
<dbReference type="GO" id="GO:0070181">
    <property type="term" value="F:small ribosomal subunit rRNA binding"/>
    <property type="evidence" value="ECO:0007669"/>
    <property type="project" value="TreeGrafter"/>
</dbReference>
<evidence type="ECO:0000313" key="3">
    <source>
        <dbReference type="Proteomes" id="UP000887575"/>
    </source>
</evidence>
<evidence type="ECO:0000256" key="2">
    <source>
        <dbReference type="ARBA" id="ARBA00023274"/>
    </source>
</evidence>
<dbReference type="GO" id="GO:0003735">
    <property type="term" value="F:structural constituent of ribosome"/>
    <property type="evidence" value="ECO:0007669"/>
    <property type="project" value="InterPro"/>
</dbReference>
<dbReference type="GO" id="GO:0005763">
    <property type="term" value="C:mitochondrial small ribosomal subunit"/>
    <property type="evidence" value="ECO:0007669"/>
    <property type="project" value="TreeGrafter"/>
</dbReference>
<evidence type="ECO:0000313" key="4">
    <source>
        <dbReference type="WBParaSite" id="MBELARI_LOCUS12735"/>
    </source>
</evidence>